<dbReference type="Proteomes" id="UP000002669">
    <property type="component" value="Unassembled WGS sequence"/>
</dbReference>
<reference evidence="7" key="1">
    <citation type="journal article" date="2012" name="MBio">
        <title>Comparative genome analysis of Trichophyton rubrum and related dermatophytes reveals candidate genes involved in infection.</title>
        <authorList>
            <person name="Martinez D.A."/>
            <person name="Oliver B.G."/>
            <person name="Graeser Y."/>
            <person name="Goldberg J.M."/>
            <person name="Li W."/>
            <person name="Martinez-Rossi N.M."/>
            <person name="Monod M."/>
            <person name="Shelest E."/>
            <person name="Barton R.C."/>
            <person name="Birch E."/>
            <person name="Brakhage A.A."/>
            <person name="Chen Z."/>
            <person name="Gurr S.J."/>
            <person name="Heiman D."/>
            <person name="Heitman J."/>
            <person name="Kosti I."/>
            <person name="Rossi A."/>
            <person name="Saif S."/>
            <person name="Samalova M."/>
            <person name="Saunders C.W."/>
            <person name="Shea T."/>
            <person name="Summerbell R.C."/>
            <person name="Xu J."/>
            <person name="Young S."/>
            <person name="Zeng Q."/>
            <person name="Birren B.W."/>
            <person name="Cuomo C.A."/>
            <person name="White T.C."/>
        </authorList>
    </citation>
    <scope>NUCLEOTIDE SEQUENCE [LARGE SCALE GENOMIC DNA]</scope>
    <source>
        <strain evidence="7">ATCC MYA-4604 / CBS 118893</strain>
    </source>
</reference>
<dbReference type="Gene3D" id="1.10.1200.10">
    <property type="entry name" value="ACP-like"/>
    <property type="match status" value="2"/>
</dbReference>
<feature type="domain" description="Carrier" evidence="5">
    <location>
        <begin position="1980"/>
        <end position="2056"/>
    </location>
</feature>
<dbReference type="eggNOG" id="KOG1178">
    <property type="taxonomic scope" value="Eukaryota"/>
</dbReference>
<dbReference type="GO" id="GO:0005737">
    <property type="term" value="C:cytoplasm"/>
    <property type="evidence" value="ECO:0007669"/>
    <property type="project" value="TreeGrafter"/>
</dbReference>
<dbReference type="Gene3D" id="3.30.559.30">
    <property type="entry name" value="Nonribosomal peptide synthetase, condensation domain"/>
    <property type="match status" value="3"/>
</dbReference>
<dbReference type="InterPro" id="IPR020845">
    <property type="entry name" value="AMP-binding_CS"/>
</dbReference>
<dbReference type="InterPro" id="IPR010071">
    <property type="entry name" value="AA_adenyl_dom"/>
</dbReference>
<dbReference type="InterPro" id="IPR000873">
    <property type="entry name" value="AMP-dep_synth/lig_dom"/>
</dbReference>
<dbReference type="SUPFAM" id="SSF47336">
    <property type="entry name" value="ACP-like"/>
    <property type="match status" value="1"/>
</dbReference>
<dbReference type="CDD" id="cd05918">
    <property type="entry name" value="A_NRPS_SidN3_like"/>
    <property type="match status" value="2"/>
</dbReference>
<dbReference type="InterPro" id="IPR001242">
    <property type="entry name" value="Condensation_dom"/>
</dbReference>
<dbReference type="Pfam" id="PF00501">
    <property type="entry name" value="AMP-binding"/>
    <property type="match status" value="2"/>
</dbReference>
<dbReference type="Pfam" id="PF00668">
    <property type="entry name" value="Condensation"/>
    <property type="match status" value="3"/>
</dbReference>
<dbReference type="VEuPathDB" id="FungiDB:MGYG_02587"/>
<accession>E4UNB4</accession>
<feature type="domain" description="Carrier" evidence="5">
    <location>
        <begin position="950"/>
        <end position="1026"/>
    </location>
</feature>
<evidence type="ECO:0000259" key="5">
    <source>
        <dbReference type="PROSITE" id="PS50075"/>
    </source>
</evidence>
<evidence type="ECO:0000256" key="2">
    <source>
        <dbReference type="ARBA" id="ARBA00022553"/>
    </source>
</evidence>
<dbReference type="GO" id="GO:0043041">
    <property type="term" value="P:amino acid activation for nonribosomal peptide biosynthetic process"/>
    <property type="evidence" value="ECO:0007669"/>
    <property type="project" value="TreeGrafter"/>
</dbReference>
<evidence type="ECO:0000313" key="6">
    <source>
        <dbReference type="EMBL" id="EFQ99575.1"/>
    </source>
</evidence>
<organism evidence="7">
    <name type="scientific">Arthroderma gypseum (strain ATCC MYA-4604 / CBS 118893)</name>
    <name type="common">Microsporum gypseum</name>
    <dbReference type="NCBI Taxonomy" id="535722"/>
    <lineage>
        <taxon>Eukaryota</taxon>
        <taxon>Fungi</taxon>
        <taxon>Dikarya</taxon>
        <taxon>Ascomycota</taxon>
        <taxon>Pezizomycotina</taxon>
        <taxon>Eurotiomycetes</taxon>
        <taxon>Eurotiomycetidae</taxon>
        <taxon>Onygenales</taxon>
        <taxon>Arthrodermataceae</taxon>
        <taxon>Nannizzia</taxon>
    </lineage>
</organism>
<name>E4UNB4_ARTGP</name>
<keyword evidence="3" id="KW-0436">Ligase</keyword>
<dbReference type="CDD" id="cd19542">
    <property type="entry name" value="CT_NRPS-like"/>
    <property type="match status" value="1"/>
</dbReference>
<dbReference type="PROSITE" id="PS00455">
    <property type="entry name" value="AMP_BINDING"/>
    <property type="match status" value="1"/>
</dbReference>
<dbReference type="GO" id="GO:0044550">
    <property type="term" value="P:secondary metabolite biosynthetic process"/>
    <property type="evidence" value="ECO:0007669"/>
    <property type="project" value="TreeGrafter"/>
</dbReference>
<dbReference type="CDD" id="cd19545">
    <property type="entry name" value="FUM14_C_NRPS-like"/>
    <property type="match status" value="1"/>
</dbReference>
<dbReference type="GeneID" id="10030363"/>
<dbReference type="Pfam" id="PF00550">
    <property type="entry name" value="PP-binding"/>
    <property type="match status" value="2"/>
</dbReference>
<dbReference type="InterPro" id="IPR036736">
    <property type="entry name" value="ACP-like_sf"/>
</dbReference>
<dbReference type="RefSeq" id="XP_003175058.1">
    <property type="nucleotide sequence ID" value="XM_003175010.1"/>
</dbReference>
<protein>
    <submittedName>
        <fullName evidence="6">Tyrocidine synthetase 1</fullName>
    </submittedName>
</protein>
<dbReference type="Gene3D" id="3.30.559.10">
    <property type="entry name" value="Chloramphenicol acetyltransferase-like domain"/>
    <property type="match status" value="3"/>
</dbReference>
<dbReference type="NCBIfam" id="TIGR01733">
    <property type="entry name" value="AA-adenyl-dom"/>
    <property type="match status" value="1"/>
</dbReference>
<dbReference type="PROSITE" id="PS50075">
    <property type="entry name" value="CARRIER"/>
    <property type="match status" value="2"/>
</dbReference>
<keyword evidence="7" id="KW-1185">Reference proteome</keyword>
<evidence type="ECO:0000256" key="3">
    <source>
        <dbReference type="ARBA" id="ARBA00022598"/>
    </source>
</evidence>
<evidence type="ECO:0000256" key="1">
    <source>
        <dbReference type="ARBA" id="ARBA00022450"/>
    </source>
</evidence>
<dbReference type="eggNOG" id="KOG1176">
    <property type="taxonomic scope" value="Eukaryota"/>
</dbReference>
<dbReference type="SUPFAM" id="SSF56801">
    <property type="entry name" value="Acetyl-CoA synthetase-like"/>
    <property type="match status" value="2"/>
</dbReference>
<evidence type="ECO:0000313" key="7">
    <source>
        <dbReference type="Proteomes" id="UP000002669"/>
    </source>
</evidence>
<dbReference type="PANTHER" id="PTHR45527:SF1">
    <property type="entry name" value="FATTY ACID SYNTHASE"/>
    <property type="match status" value="1"/>
</dbReference>
<dbReference type="Gene3D" id="3.40.50.12780">
    <property type="entry name" value="N-terminal domain of ligase-like"/>
    <property type="match status" value="2"/>
</dbReference>
<dbReference type="InterPro" id="IPR042099">
    <property type="entry name" value="ANL_N_sf"/>
</dbReference>
<evidence type="ECO:0000256" key="4">
    <source>
        <dbReference type="ARBA" id="ARBA00029454"/>
    </source>
</evidence>
<keyword evidence="2" id="KW-0597">Phosphoprotein</keyword>
<dbReference type="GO" id="GO:0016874">
    <property type="term" value="F:ligase activity"/>
    <property type="evidence" value="ECO:0007669"/>
    <property type="project" value="UniProtKB-KW"/>
</dbReference>
<dbReference type="InterPro" id="IPR045851">
    <property type="entry name" value="AMP-bd_C_sf"/>
</dbReference>
<dbReference type="FunFam" id="3.30.300.30:FF:000015">
    <property type="entry name" value="Nonribosomal peptide synthase SidD"/>
    <property type="match status" value="2"/>
</dbReference>
<dbReference type="STRING" id="535722.E4UNB4"/>
<dbReference type="FunFam" id="3.40.50.980:FF:000001">
    <property type="entry name" value="Non-ribosomal peptide synthetase"/>
    <property type="match status" value="1"/>
</dbReference>
<dbReference type="Gene3D" id="3.30.300.30">
    <property type="match status" value="2"/>
</dbReference>
<sequence length="2499" mass="276285">MALLQHYPLSLGGQAKAGEESHPYPPWVDSTLSHLKQPEASEWEGERFDLTPVQRGILTSIGSGAAWSSFTFDIPEQMVFSIDRLRMSWQATAAHHPILRTIIVSPQGHLGLAQQLVVPQICPMRLGPRDPYPKTLPYLVYQEEYQTAPSVTLHYHRALLDSKSLILIRNDFELFFRGYAFPTRIPFSEYARTIIEASHAEAEAFWETYLDGYQPRDLLRVSAALTDSTVDTTFPLNLSLLTQVEGFAQANFVQSRTIFLAAWAITVSRHLESNDVAFYTNLRASGVGPVHDIVGPLGAIAPVRLRLSQESSALDLFSYLSNEEKKASEYSYIGGQKICEIIGGKGSAKALLQTAITVLEADTPRHLDCCPPAVIHIRFASGHREVTIVHESCIPAARVEILLQHFWEALRELTVKPTSPLSGLDLVSEVEKSTLLSFKPTISGVLPQLVHHLIEERVALKGDDIALQFEKSANLTFSQLNMAANRVARQLLERMPRQSIIPVHMHVSINFIIALLAILKAGSAYVILDPVQPTARKEYIVQDTGAPFYISQLGDQDMIPGVTALFIEDLVSSSGEDTDLDLVINTESPAYVIYTSGSTGNPKGVVLSHRAASIGIICAPTSANTRSLLFYNPIFSAAQRTILSTLAKGGCLCLASRSKLQTSLADQINGMEVDTLGITSSFLTRFNPEYVPTLKRVTLTGEAPNLSVIDRWAASVELRNNYGLSECTQLNWGQVMSASTMSPHNVGFPADSTAAFVLEPGTFQMAPFLVPGELCLQGPQLASGYLNRPELTAKAFVDSPFTPGQKLYRTGDLAVRLEDGSVEIIGRIDFQTKINGQRVEPNEIAAMLRKQNGVHNVAVVTVTVEGEKALVACVSPNTASLAWSQLVGELRKAALSNLPRYMTPAYWISFNTLPVNASGKIDIMKLREQVGSMSRAELVASSASSTGDDRELSSEEKILQSAWTKALQIPTELVTATQSFLALGGDSLKALVVISELLSSNYIIELGDILQSDSLATAALRLRYGETTTDAAPAAYSMLPDHIGGIDHDTYEDIYPATALQEGILSAHQTVGGYVYHRIYRIRGVDIDRLRRAFQTVIATDAIYRTSFKGNGAAFLQMVHKKFELPWDVVSGVSPEEYISQHPTDDIDITAPPIRAAVLDQDVMVVAMHHALFDFWSSRFLFEDVTAEYHGQPRISRPPFNVFVRHLQQNIHEADAAIFWSGYLKEAGPTHLTAGEEFSAVNRMLNRDLRALTTTLGVSIGALVYAAWSIILWKHTGNTDVTFAITLSGRDTPIKGIQTLSGPTLTVVPLRVQLQPSTMRLIDVARMVQKEIWKVAQHSQFGLRKALQAASQSPKAFNSMVNFLLKREVDKEKAVFQPYAERPIWNTGYTSLEVEENELGQFELRLSGQLDPMRADFIIDQVGKIFEDMASGNAICLSEMEIIGSAESAFLRTLSQPVSSNARLLHDGFEAIVASTGDRVAIEFENGDNITYRELNSRANQLARFLVTKGVSPDSLVPICLPKSIEMITSILAILKAGGAFVPLDPDNPPERNNFIVRDVSAAIVLTNEHLLDIFDEARDRGVQVEDVYNIDVSCYPSTNLLLEVLEPSHLAYTIYTSGSTGVPKGVLVSHSSIASGIESIITAEHWEPNWRVLQFSNYVFDVAVGDIFCTLSTGAILCMASMESLLSNLAHIVNKLKVDRLFLTPTVAKLIQPKEVPGVQGIYLAGEPVTPDLVETWAPHCHVMNCYGPTEAAILAVAGTIEHGMNSKVIGHPLKNCISMILEPGSMRLSPYGAVGELCLSGPQLARGYLNRRDVTDKAFVVCDNKRVYRTGDLARWIPNYRIECFGRQDNQVKVSGHRIELGEIENAIITGSGVQQAVVSAVEIQEKMHLVAFCVADPTKGQGILHPEEYLDMLITIRVGLTSLPPYMVPTIWIPVGAMPLLPSGKVNRKKLVEWIQNMDSAKLQQYSNSDALGEFVHPVSDQEKLLQKLWANLLNKDITEISAVSPFFLHGGDSISAINLVSKCKGHGYILAVSDVLAYPSLKDMAARMRPVSRAQNTVEKLQYDVPDSIYATLARAGVSTAEIKVIYPAVPGVEDFLTRGAKEEQFWQCQTVRPLPDILDFDRWIQITTELTARNEILRSMWLQSGHTWLQVVMEKPTLDLEIINCSSEQDKQAQFDRTWNERFEIGKPFIRYRLFVLPDGTRDLLIKIHHAMYDGTLLRIFDDEFKALYKGQPLPPTVSFRDYVDFMHSTSKAKSMSFWKGLLQGNTALFPTVSNPIASKLTVTTADRRVDSFAAVCGVTVSIVFQTAFTLLLSRLNVGCTDITYDNLITGRNLELENAQTIAGTCANFLPFRSTFADTTGVRELLRGTQSLFWETTENGNVSLDDIYKSLGQNREESTARALFLFQPFDAPAPTANLIDKHMRWMVMGLSKVRMPIDYALHLEVSKTLAGYNLRWKFDPRVYPVEEFERVTENYADILAKMMAHSRSSVASIL</sequence>
<dbReference type="SUPFAM" id="SSF52777">
    <property type="entry name" value="CoA-dependent acyltransferases"/>
    <property type="match status" value="6"/>
</dbReference>
<dbReference type="PANTHER" id="PTHR45527">
    <property type="entry name" value="NONRIBOSOMAL PEPTIDE SYNTHETASE"/>
    <property type="match status" value="1"/>
</dbReference>
<proteinExistence type="inferred from homology"/>
<keyword evidence="1" id="KW-0596">Phosphopantetheine</keyword>
<dbReference type="HOGENOM" id="CLU_000022_0_12_1"/>
<dbReference type="InParanoid" id="E4UNB4"/>
<dbReference type="OrthoDB" id="416786at2759"/>
<dbReference type="OMA" id="ECTQLNW"/>
<gene>
    <name evidence="6" type="ORF">MGYG_02587</name>
</gene>
<dbReference type="EMBL" id="DS989823">
    <property type="protein sequence ID" value="EFQ99575.1"/>
    <property type="molecule type" value="Genomic_DNA"/>
</dbReference>
<dbReference type="GO" id="GO:0031177">
    <property type="term" value="F:phosphopantetheine binding"/>
    <property type="evidence" value="ECO:0007669"/>
    <property type="project" value="TreeGrafter"/>
</dbReference>
<dbReference type="InterPro" id="IPR023213">
    <property type="entry name" value="CAT-like_dom_sf"/>
</dbReference>
<dbReference type="InterPro" id="IPR009081">
    <property type="entry name" value="PP-bd_ACP"/>
</dbReference>
<comment type="similarity">
    <text evidence="4">Belongs to the NRP synthetase family.</text>
</comment>
<dbReference type="FunFam" id="3.40.50.12780:FF:000012">
    <property type="entry name" value="Non-ribosomal peptide synthetase"/>
    <property type="match status" value="1"/>
</dbReference>